<name>A0ABP1FRN4_9CHLO</name>
<keyword evidence="10" id="KW-1185">Reference proteome</keyword>
<dbReference type="SUPFAM" id="SSF54160">
    <property type="entry name" value="Chromo domain-like"/>
    <property type="match status" value="1"/>
</dbReference>
<reference evidence="9 10" key="1">
    <citation type="submission" date="2024-06" db="EMBL/GenBank/DDBJ databases">
        <authorList>
            <person name="Kraege A."/>
            <person name="Thomma B."/>
        </authorList>
    </citation>
    <scope>NUCLEOTIDE SEQUENCE [LARGE SCALE GENOMIC DNA]</scope>
</reference>
<dbReference type="Gene3D" id="1.10.274.30">
    <property type="entry name" value="MRG domain"/>
    <property type="match status" value="1"/>
</dbReference>
<accession>A0ABP1FRN4</accession>
<dbReference type="Pfam" id="PF11717">
    <property type="entry name" value="Tudor-knot"/>
    <property type="match status" value="1"/>
</dbReference>
<dbReference type="InterPro" id="IPR016197">
    <property type="entry name" value="Chromo-like_dom_sf"/>
</dbReference>
<dbReference type="PROSITE" id="PS51640">
    <property type="entry name" value="MRG"/>
    <property type="match status" value="1"/>
</dbReference>
<evidence type="ECO:0000256" key="3">
    <source>
        <dbReference type="ARBA" id="ARBA00023015"/>
    </source>
</evidence>
<evidence type="ECO:0000313" key="9">
    <source>
        <dbReference type="EMBL" id="CAL5222588.1"/>
    </source>
</evidence>
<dbReference type="EMBL" id="CAXHTA020000007">
    <property type="protein sequence ID" value="CAL5222588.1"/>
    <property type="molecule type" value="Genomic_DNA"/>
</dbReference>
<sequence>MPRDRGPFRNGERVLVPHTDKYYEAKILKTERREDMWYYLIHYAGWNKQWDEWVEQEGLHKFKKELLDVRLDGGENSAQGTADAKSAGDAGGTSKKGESKKRKSTGVTGPLSSKVRVQLPAQLKQKLIEDWQRVDRGEQQALPRKPSISDILQQYVDSTRSSRDAVEPEEEVANGLRIYFDKALQQLLLYAKEQDMAAKALSNGTTPSSIYGGEHLLRLCYKLPDILPVNGMSAEDQLHLEMRLSSIVKFLQKNESLFFVSPGNAAPEVKA</sequence>
<evidence type="ECO:0000256" key="2">
    <source>
        <dbReference type="ARBA" id="ARBA00022853"/>
    </source>
</evidence>
<evidence type="ECO:0000256" key="5">
    <source>
        <dbReference type="ARBA" id="ARBA00023242"/>
    </source>
</evidence>
<feature type="region of interest" description="Disordered" evidence="6">
    <location>
        <begin position="75"/>
        <end position="111"/>
    </location>
</feature>
<gene>
    <name evidence="9" type="primary">g4978</name>
    <name evidence="9" type="ORF">VP750_LOCUS4247</name>
</gene>
<dbReference type="PANTHER" id="PTHR10880">
    <property type="entry name" value="MORTALITY FACTOR 4-LIKE PROTEIN"/>
    <property type="match status" value="1"/>
</dbReference>
<evidence type="ECO:0000259" key="8">
    <source>
        <dbReference type="Pfam" id="PF11717"/>
    </source>
</evidence>
<comment type="subcellular location">
    <subcellularLocation>
        <location evidence="1">Nucleus</location>
    </subcellularLocation>
</comment>
<dbReference type="InterPro" id="IPR038217">
    <property type="entry name" value="MRG_C_sf"/>
</dbReference>
<feature type="domain" description="MRG" evidence="7">
    <location>
        <begin position="112"/>
        <end position="260"/>
    </location>
</feature>
<keyword evidence="2" id="KW-0156">Chromatin regulator</keyword>
<keyword evidence="4" id="KW-0804">Transcription</keyword>
<dbReference type="InterPro" id="IPR025995">
    <property type="entry name" value="Tudor-knot"/>
</dbReference>
<evidence type="ECO:0000256" key="4">
    <source>
        <dbReference type="ARBA" id="ARBA00023163"/>
    </source>
</evidence>
<feature type="domain" description="Tudor-knot" evidence="8">
    <location>
        <begin position="9"/>
        <end position="59"/>
    </location>
</feature>
<dbReference type="InterPro" id="IPR026541">
    <property type="entry name" value="MRG_dom"/>
</dbReference>
<organism evidence="9 10">
    <name type="scientific">Coccomyxa viridis</name>
    <dbReference type="NCBI Taxonomy" id="1274662"/>
    <lineage>
        <taxon>Eukaryota</taxon>
        <taxon>Viridiplantae</taxon>
        <taxon>Chlorophyta</taxon>
        <taxon>core chlorophytes</taxon>
        <taxon>Trebouxiophyceae</taxon>
        <taxon>Trebouxiophyceae incertae sedis</taxon>
        <taxon>Coccomyxaceae</taxon>
        <taxon>Coccomyxa</taxon>
    </lineage>
</organism>
<keyword evidence="5" id="KW-0539">Nucleus</keyword>
<evidence type="ECO:0000313" key="10">
    <source>
        <dbReference type="Proteomes" id="UP001497392"/>
    </source>
</evidence>
<comment type="caution">
    <text evidence="9">The sequence shown here is derived from an EMBL/GenBank/DDBJ whole genome shotgun (WGS) entry which is preliminary data.</text>
</comment>
<dbReference type="InterPro" id="IPR008676">
    <property type="entry name" value="MRG"/>
</dbReference>
<dbReference type="Pfam" id="PF05712">
    <property type="entry name" value="MRG"/>
    <property type="match status" value="1"/>
</dbReference>
<evidence type="ECO:0000256" key="1">
    <source>
        <dbReference type="ARBA" id="ARBA00004123"/>
    </source>
</evidence>
<evidence type="ECO:0000256" key="6">
    <source>
        <dbReference type="SAM" id="MobiDB-lite"/>
    </source>
</evidence>
<evidence type="ECO:0000259" key="7">
    <source>
        <dbReference type="Pfam" id="PF05712"/>
    </source>
</evidence>
<protein>
    <submittedName>
        <fullName evidence="9">G4978 protein</fullName>
    </submittedName>
</protein>
<dbReference type="PANTHER" id="PTHR10880:SF15">
    <property type="entry name" value="MSL COMPLEX SUBUNIT 3"/>
    <property type="match status" value="1"/>
</dbReference>
<proteinExistence type="predicted"/>
<keyword evidence="3" id="KW-0805">Transcription regulation</keyword>
<dbReference type="Proteomes" id="UP001497392">
    <property type="component" value="Unassembled WGS sequence"/>
</dbReference>
<dbReference type="Gene3D" id="2.30.30.140">
    <property type="match status" value="1"/>
</dbReference>